<evidence type="ECO:0008006" key="4">
    <source>
        <dbReference type="Google" id="ProtNLM"/>
    </source>
</evidence>
<feature type="region of interest" description="Disordered" evidence="1">
    <location>
        <begin position="1"/>
        <end position="29"/>
    </location>
</feature>
<gene>
    <name evidence="2" type="ORF">A3C71_01770</name>
</gene>
<dbReference type="Gene3D" id="3.40.10.10">
    <property type="entry name" value="DNA Methylphosphotriester Repair Domain"/>
    <property type="match status" value="1"/>
</dbReference>
<dbReference type="InterPro" id="IPR035451">
    <property type="entry name" value="Ada-like_dom_sf"/>
</dbReference>
<organism evidence="2 3">
    <name type="scientific">Candidatus Yanofskybacteria bacterium RIFCSPHIGHO2_02_FULL_43_15c</name>
    <dbReference type="NCBI Taxonomy" id="1802679"/>
    <lineage>
        <taxon>Bacteria</taxon>
        <taxon>Candidatus Yanofskyibacteriota</taxon>
    </lineage>
</organism>
<evidence type="ECO:0000313" key="2">
    <source>
        <dbReference type="EMBL" id="OGN12480.1"/>
    </source>
</evidence>
<feature type="compositionally biased region" description="Polar residues" evidence="1">
    <location>
        <begin position="12"/>
        <end position="29"/>
    </location>
</feature>
<protein>
    <recommendedName>
        <fullName evidence="4">Ada DNA repair metal-binding domain-containing protein</fullName>
    </recommendedName>
</protein>
<accession>A0A1F8FII8</accession>
<name>A0A1F8FII8_9BACT</name>
<evidence type="ECO:0000313" key="3">
    <source>
        <dbReference type="Proteomes" id="UP000178197"/>
    </source>
</evidence>
<dbReference type="Proteomes" id="UP000178197">
    <property type="component" value="Unassembled WGS sequence"/>
</dbReference>
<comment type="caution">
    <text evidence="2">The sequence shown here is derived from an EMBL/GenBank/DDBJ whole genome shotgun (WGS) entry which is preliminary data.</text>
</comment>
<reference evidence="2 3" key="1">
    <citation type="journal article" date="2016" name="Nat. Commun.">
        <title>Thousands of microbial genomes shed light on interconnected biogeochemical processes in an aquifer system.</title>
        <authorList>
            <person name="Anantharaman K."/>
            <person name="Brown C.T."/>
            <person name="Hug L.A."/>
            <person name="Sharon I."/>
            <person name="Castelle C.J."/>
            <person name="Probst A.J."/>
            <person name="Thomas B.C."/>
            <person name="Singh A."/>
            <person name="Wilkins M.J."/>
            <person name="Karaoz U."/>
            <person name="Brodie E.L."/>
            <person name="Williams K.H."/>
            <person name="Hubbard S.S."/>
            <person name="Banfield J.F."/>
        </authorList>
    </citation>
    <scope>NUCLEOTIDE SEQUENCE [LARGE SCALE GENOMIC DNA]</scope>
</reference>
<proteinExistence type="predicted"/>
<dbReference type="AlphaFoldDB" id="A0A1F8FII8"/>
<dbReference type="SUPFAM" id="SSF57884">
    <property type="entry name" value="Ada DNA repair protein, N-terminal domain (N-Ada 10)"/>
    <property type="match status" value="1"/>
</dbReference>
<evidence type="ECO:0000256" key="1">
    <source>
        <dbReference type="SAM" id="MobiDB-lite"/>
    </source>
</evidence>
<dbReference type="EMBL" id="MGJT01000017">
    <property type="protein sequence ID" value="OGN12480.1"/>
    <property type="molecule type" value="Genomic_DNA"/>
</dbReference>
<sequence length="82" mass="8941">MNKPLGIKHPSTAISGNPKTQSANPSTNLKADPQIVASKNSTVYHFIWCSGAQRIKEENKITFTSEQEAQNKGLILASNCKK</sequence>